<accession>A0A1V1NY24</accession>
<keyword evidence="1" id="KW-0175">Coiled coil</keyword>
<dbReference type="AlphaFoldDB" id="A0A1V1NY24"/>
<dbReference type="Proteomes" id="UP000189670">
    <property type="component" value="Unassembled WGS sequence"/>
</dbReference>
<dbReference type="EMBL" id="ATBP01001352">
    <property type="protein sequence ID" value="ETR67497.1"/>
    <property type="molecule type" value="Genomic_DNA"/>
</dbReference>
<evidence type="ECO:0000313" key="3">
    <source>
        <dbReference type="Proteomes" id="UP000189670"/>
    </source>
</evidence>
<reference evidence="3" key="1">
    <citation type="submission" date="2012-11" db="EMBL/GenBank/DDBJ databases">
        <authorList>
            <person name="Lucero-Rivera Y.E."/>
            <person name="Tovar-Ramirez D."/>
        </authorList>
    </citation>
    <scope>NUCLEOTIDE SEQUENCE [LARGE SCALE GENOMIC DNA]</scope>
    <source>
        <strain evidence="3">Araruama</strain>
    </source>
</reference>
<organism evidence="2 3">
    <name type="scientific">Candidatus Magnetoglobus multicellularis str. Araruama</name>
    <dbReference type="NCBI Taxonomy" id="890399"/>
    <lineage>
        <taxon>Bacteria</taxon>
        <taxon>Pseudomonadati</taxon>
        <taxon>Thermodesulfobacteriota</taxon>
        <taxon>Desulfobacteria</taxon>
        <taxon>Desulfobacterales</taxon>
        <taxon>Desulfobacteraceae</taxon>
        <taxon>Candidatus Magnetoglobus</taxon>
    </lineage>
</organism>
<sequence>MKSKINAFQFMIDNRKVIIETINKSLSIPKAWDQLRKDLPGVKAIKFNTFKGHVKALNIINDIMNEKEEIMRDRQKLMQEIDIIRQEKNELETMLGKVRRDNKENLEQLSIIEEQKKSIEFELNQVRQKIT</sequence>
<protein>
    <submittedName>
        <fullName evidence="2">Uncharacterized protein</fullName>
    </submittedName>
</protein>
<proteinExistence type="predicted"/>
<gene>
    <name evidence="2" type="ORF">OMM_11537</name>
</gene>
<comment type="caution">
    <text evidence="2">The sequence shown here is derived from an EMBL/GenBank/DDBJ whole genome shotgun (WGS) entry which is preliminary data.</text>
</comment>
<feature type="coiled-coil region" evidence="1">
    <location>
        <begin position="60"/>
        <end position="129"/>
    </location>
</feature>
<evidence type="ECO:0000313" key="2">
    <source>
        <dbReference type="EMBL" id="ETR67497.1"/>
    </source>
</evidence>
<name>A0A1V1NY24_9BACT</name>
<evidence type="ECO:0000256" key="1">
    <source>
        <dbReference type="SAM" id="Coils"/>
    </source>
</evidence>